<feature type="transmembrane region" description="Helical" evidence="9">
    <location>
        <begin position="240"/>
        <end position="262"/>
    </location>
</feature>
<evidence type="ECO:0000313" key="11">
    <source>
        <dbReference type="Proteomes" id="UP001210380"/>
    </source>
</evidence>
<accession>A0ABT4UX37</accession>
<feature type="transmembrane region" description="Helical" evidence="9">
    <location>
        <begin position="274"/>
        <end position="299"/>
    </location>
</feature>
<comment type="subcellular location">
    <subcellularLocation>
        <location evidence="1">Cell membrane</location>
        <topology evidence="1">Multi-pass membrane protein</topology>
    </subcellularLocation>
</comment>
<proteinExistence type="inferred from homology"/>
<dbReference type="Pfam" id="PF01594">
    <property type="entry name" value="AI-2E_transport"/>
    <property type="match status" value="1"/>
</dbReference>
<feature type="transmembrane region" description="Helical" evidence="9">
    <location>
        <begin position="31"/>
        <end position="52"/>
    </location>
</feature>
<feature type="region of interest" description="Disordered" evidence="8">
    <location>
        <begin position="1"/>
        <end position="26"/>
    </location>
</feature>
<evidence type="ECO:0000256" key="4">
    <source>
        <dbReference type="ARBA" id="ARBA00022475"/>
    </source>
</evidence>
<keyword evidence="11" id="KW-1185">Reference proteome</keyword>
<dbReference type="Proteomes" id="UP001210380">
    <property type="component" value="Unassembled WGS sequence"/>
</dbReference>
<name>A0ABT4UX37_9PSEU</name>
<feature type="transmembrane region" description="Helical" evidence="9">
    <location>
        <begin position="58"/>
        <end position="79"/>
    </location>
</feature>
<evidence type="ECO:0000256" key="9">
    <source>
        <dbReference type="SAM" id="Phobius"/>
    </source>
</evidence>
<dbReference type="EMBL" id="JAQGLA010000010">
    <property type="protein sequence ID" value="MDA3625704.1"/>
    <property type="molecule type" value="Genomic_DNA"/>
</dbReference>
<protein>
    <submittedName>
        <fullName evidence="10">AI-2E family transporter</fullName>
    </submittedName>
</protein>
<comment type="similarity">
    <text evidence="2">Belongs to the autoinducer-2 exporter (AI-2E) (TC 2.A.86) family.</text>
</comment>
<keyword evidence="5 9" id="KW-0812">Transmembrane</keyword>
<dbReference type="InterPro" id="IPR002549">
    <property type="entry name" value="AI-2E-like"/>
</dbReference>
<feature type="transmembrane region" description="Helical" evidence="9">
    <location>
        <begin position="320"/>
        <end position="353"/>
    </location>
</feature>
<evidence type="ECO:0000256" key="8">
    <source>
        <dbReference type="SAM" id="MobiDB-lite"/>
    </source>
</evidence>
<evidence type="ECO:0000256" key="2">
    <source>
        <dbReference type="ARBA" id="ARBA00009773"/>
    </source>
</evidence>
<feature type="transmembrane region" description="Helical" evidence="9">
    <location>
        <begin position="170"/>
        <end position="190"/>
    </location>
</feature>
<evidence type="ECO:0000256" key="5">
    <source>
        <dbReference type="ARBA" id="ARBA00022692"/>
    </source>
</evidence>
<organism evidence="10 11">
    <name type="scientific">Saccharopolyspora oryzae</name>
    <dbReference type="NCBI Taxonomy" id="2997343"/>
    <lineage>
        <taxon>Bacteria</taxon>
        <taxon>Bacillati</taxon>
        <taxon>Actinomycetota</taxon>
        <taxon>Actinomycetes</taxon>
        <taxon>Pseudonocardiales</taxon>
        <taxon>Pseudonocardiaceae</taxon>
        <taxon>Saccharopolyspora</taxon>
    </lineage>
</organism>
<evidence type="ECO:0000256" key="3">
    <source>
        <dbReference type="ARBA" id="ARBA00022448"/>
    </source>
</evidence>
<evidence type="ECO:0000256" key="1">
    <source>
        <dbReference type="ARBA" id="ARBA00004651"/>
    </source>
</evidence>
<comment type="caution">
    <text evidence="10">The sequence shown here is derived from an EMBL/GenBank/DDBJ whole genome shotgun (WGS) entry which is preliminary data.</text>
</comment>
<reference evidence="10 11" key="1">
    <citation type="submission" date="2022-11" db="EMBL/GenBank/DDBJ databases">
        <title>Draft genome sequence of Saccharopolyspora sp. WRP15-2 isolated from rhizosphere soils of wild rice in Thailand.</title>
        <authorList>
            <person name="Duangmal K."/>
            <person name="Kammanee S."/>
            <person name="Muangham S."/>
        </authorList>
    </citation>
    <scope>NUCLEOTIDE SEQUENCE [LARGE SCALE GENOMIC DNA]</scope>
    <source>
        <strain evidence="10 11">WRP15-2</strain>
    </source>
</reference>
<evidence type="ECO:0000313" key="10">
    <source>
        <dbReference type="EMBL" id="MDA3625704.1"/>
    </source>
</evidence>
<keyword evidence="4" id="KW-1003">Cell membrane</keyword>
<gene>
    <name evidence="10" type="ORF">OU415_09670</name>
</gene>
<sequence>MTKDPTAEPANGDNKQPAGQPGRQLGPRSPFITGMKAAAGVAVTFGVVQLIIAARQVLILIGLAFFLAMSLEPTVSWLVRHKLPRWTAVLAVLVVALGAVAGFLAAAIPPLTTQAGQFAVQVPGYLSSLQDPRSTLGRLNAQFEVQQRVQQLLSGQSATLAQGLLGAGQLLFGAISGSVVVTVLVVYFLAAMPRIQRTLYQLVPAQRRPRATRIGNEIFDQTGGYLLGNLITSLIAGTTAFIWLVIFGVPFPLLLAMLVALLDLLPVVGPITAGAIVSLVSLTVSLPVALATAGFLIVYRVIEDYLLVPKIIGRAVQVPAAATVVAVLLGAALLGFIGALIAIPIAAVIRLLLREFVQPRLDSA</sequence>
<dbReference type="PANTHER" id="PTHR21716:SF53">
    <property type="entry name" value="PERMEASE PERM-RELATED"/>
    <property type="match status" value="1"/>
</dbReference>
<evidence type="ECO:0000256" key="6">
    <source>
        <dbReference type="ARBA" id="ARBA00022989"/>
    </source>
</evidence>
<keyword evidence="7 9" id="KW-0472">Membrane</keyword>
<dbReference type="PANTHER" id="PTHR21716">
    <property type="entry name" value="TRANSMEMBRANE PROTEIN"/>
    <property type="match status" value="1"/>
</dbReference>
<feature type="transmembrane region" description="Helical" evidence="9">
    <location>
        <begin position="86"/>
        <end position="108"/>
    </location>
</feature>
<evidence type="ECO:0000256" key="7">
    <source>
        <dbReference type="ARBA" id="ARBA00023136"/>
    </source>
</evidence>
<keyword evidence="6 9" id="KW-1133">Transmembrane helix</keyword>
<keyword evidence="3" id="KW-0813">Transport</keyword>
<dbReference type="RefSeq" id="WP_270948274.1">
    <property type="nucleotide sequence ID" value="NZ_JAQGLA010000010.1"/>
</dbReference>